<keyword evidence="3" id="KW-1185">Reference proteome</keyword>
<organism evidence="2 3">
    <name type="scientific">Paxillus rubicundulus Ve08.2h10</name>
    <dbReference type="NCBI Taxonomy" id="930991"/>
    <lineage>
        <taxon>Eukaryota</taxon>
        <taxon>Fungi</taxon>
        <taxon>Dikarya</taxon>
        <taxon>Basidiomycota</taxon>
        <taxon>Agaricomycotina</taxon>
        <taxon>Agaricomycetes</taxon>
        <taxon>Agaricomycetidae</taxon>
        <taxon>Boletales</taxon>
        <taxon>Paxilineae</taxon>
        <taxon>Paxillaceae</taxon>
        <taxon>Paxillus</taxon>
    </lineage>
</organism>
<protein>
    <submittedName>
        <fullName evidence="2">Uncharacterized protein</fullName>
    </submittedName>
</protein>
<sequence>MVEDVEVKGLRQAKEPGDKGDKGDELREIEGEARDKVKDDSRPNTTQDSTYETRQQA</sequence>
<reference evidence="3" key="2">
    <citation type="submission" date="2015-01" db="EMBL/GenBank/DDBJ databases">
        <title>Evolutionary Origins and Diversification of the Mycorrhizal Mutualists.</title>
        <authorList>
            <consortium name="DOE Joint Genome Institute"/>
            <consortium name="Mycorrhizal Genomics Consortium"/>
            <person name="Kohler A."/>
            <person name="Kuo A."/>
            <person name="Nagy L.G."/>
            <person name="Floudas D."/>
            <person name="Copeland A."/>
            <person name="Barry K.W."/>
            <person name="Cichocki N."/>
            <person name="Veneault-Fourrey C."/>
            <person name="LaButti K."/>
            <person name="Lindquist E.A."/>
            <person name="Lipzen A."/>
            <person name="Lundell T."/>
            <person name="Morin E."/>
            <person name="Murat C."/>
            <person name="Riley R."/>
            <person name="Ohm R."/>
            <person name="Sun H."/>
            <person name="Tunlid A."/>
            <person name="Henrissat B."/>
            <person name="Grigoriev I.V."/>
            <person name="Hibbett D.S."/>
            <person name="Martin F."/>
        </authorList>
    </citation>
    <scope>NUCLEOTIDE SEQUENCE [LARGE SCALE GENOMIC DNA]</scope>
    <source>
        <strain evidence="3">Ve08.2h10</strain>
    </source>
</reference>
<feature type="compositionally biased region" description="Basic and acidic residues" evidence="1">
    <location>
        <begin position="1"/>
        <end position="42"/>
    </location>
</feature>
<dbReference type="AlphaFoldDB" id="A0A0D0CN96"/>
<gene>
    <name evidence="2" type="ORF">PAXRUDRAFT_22353</name>
</gene>
<evidence type="ECO:0000313" key="2">
    <source>
        <dbReference type="EMBL" id="KIK72136.1"/>
    </source>
</evidence>
<accession>A0A0D0CN96</accession>
<evidence type="ECO:0000313" key="3">
    <source>
        <dbReference type="Proteomes" id="UP000054538"/>
    </source>
</evidence>
<feature type="region of interest" description="Disordered" evidence="1">
    <location>
        <begin position="1"/>
        <end position="57"/>
    </location>
</feature>
<dbReference type="Proteomes" id="UP000054538">
    <property type="component" value="Unassembled WGS sequence"/>
</dbReference>
<reference evidence="2 3" key="1">
    <citation type="submission" date="2014-04" db="EMBL/GenBank/DDBJ databases">
        <authorList>
            <consortium name="DOE Joint Genome Institute"/>
            <person name="Kuo A."/>
            <person name="Kohler A."/>
            <person name="Jargeat P."/>
            <person name="Nagy L.G."/>
            <person name="Floudas D."/>
            <person name="Copeland A."/>
            <person name="Barry K.W."/>
            <person name="Cichocki N."/>
            <person name="Veneault-Fourrey C."/>
            <person name="LaButti K."/>
            <person name="Lindquist E.A."/>
            <person name="Lipzen A."/>
            <person name="Lundell T."/>
            <person name="Morin E."/>
            <person name="Murat C."/>
            <person name="Sun H."/>
            <person name="Tunlid A."/>
            <person name="Henrissat B."/>
            <person name="Grigoriev I.V."/>
            <person name="Hibbett D.S."/>
            <person name="Martin F."/>
            <person name="Nordberg H.P."/>
            <person name="Cantor M.N."/>
            <person name="Hua S.X."/>
        </authorList>
    </citation>
    <scope>NUCLEOTIDE SEQUENCE [LARGE SCALE GENOMIC DNA]</scope>
    <source>
        <strain evidence="2 3">Ve08.2h10</strain>
    </source>
</reference>
<dbReference type="HOGENOM" id="CLU_2997128_0_0_1"/>
<evidence type="ECO:0000256" key="1">
    <source>
        <dbReference type="SAM" id="MobiDB-lite"/>
    </source>
</evidence>
<dbReference type="InParanoid" id="A0A0D0CN96"/>
<name>A0A0D0CN96_9AGAM</name>
<feature type="compositionally biased region" description="Polar residues" evidence="1">
    <location>
        <begin position="43"/>
        <end position="57"/>
    </location>
</feature>
<dbReference type="EMBL" id="KN831192">
    <property type="protein sequence ID" value="KIK72136.1"/>
    <property type="molecule type" value="Genomic_DNA"/>
</dbReference>
<proteinExistence type="predicted"/>